<comment type="subcellular location">
    <subcellularLocation>
        <location evidence="1">Membrane</location>
    </subcellularLocation>
</comment>
<evidence type="ECO:0000259" key="7">
    <source>
        <dbReference type="PROSITE" id="PS50111"/>
    </source>
</evidence>
<dbReference type="PROSITE" id="PS50111">
    <property type="entry name" value="CHEMOTAXIS_TRANSDUC_2"/>
    <property type="match status" value="1"/>
</dbReference>
<dbReference type="Pfam" id="PF00015">
    <property type="entry name" value="MCPsignal"/>
    <property type="match status" value="1"/>
</dbReference>
<dbReference type="SMART" id="SM00283">
    <property type="entry name" value="MA"/>
    <property type="match status" value="1"/>
</dbReference>
<dbReference type="AlphaFoldDB" id="I3YAN7"/>
<dbReference type="CDD" id="cd11386">
    <property type="entry name" value="MCP_signal"/>
    <property type="match status" value="1"/>
</dbReference>
<dbReference type="eggNOG" id="COG0840">
    <property type="taxonomic scope" value="Bacteria"/>
</dbReference>
<gene>
    <name evidence="9" type="ordered locus">Thivi_2102</name>
</gene>
<organism evidence="9 10">
    <name type="scientific">Thiocystis violascens (strain ATCC 17096 / DSM 198 / 6111)</name>
    <name type="common">Chromatium violascens</name>
    <dbReference type="NCBI Taxonomy" id="765911"/>
    <lineage>
        <taxon>Bacteria</taxon>
        <taxon>Pseudomonadati</taxon>
        <taxon>Pseudomonadota</taxon>
        <taxon>Gammaproteobacteria</taxon>
        <taxon>Chromatiales</taxon>
        <taxon>Chromatiaceae</taxon>
        <taxon>Thiocystis</taxon>
    </lineage>
</organism>
<evidence type="ECO:0000256" key="6">
    <source>
        <dbReference type="SAM" id="Phobius"/>
    </source>
</evidence>
<accession>I3YAN7</accession>
<keyword evidence="6" id="KW-0472">Membrane</keyword>
<dbReference type="KEGG" id="tvi:Thivi_2102"/>
<keyword evidence="6" id="KW-1133">Transmembrane helix</keyword>
<dbReference type="Pfam" id="PF00672">
    <property type="entry name" value="HAMP"/>
    <property type="match status" value="1"/>
</dbReference>
<dbReference type="InterPro" id="IPR004089">
    <property type="entry name" value="MCPsignal_dom"/>
</dbReference>
<dbReference type="HOGENOM" id="CLU_000445_21_1_6"/>
<dbReference type="Gene3D" id="1.10.287.950">
    <property type="entry name" value="Methyl-accepting chemotaxis protein"/>
    <property type="match status" value="1"/>
</dbReference>
<dbReference type="EMBL" id="CP003154">
    <property type="protein sequence ID" value="AFL74055.1"/>
    <property type="molecule type" value="Genomic_DNA"/>
</dbReference>
<feature type="transmembrane region" description="Helical" evidence="6">
    <location>
        <begin position="12"/>
        <end position="33"/>
    </location>
</feature>
<dbReference type="GO" id="GO:0006935">
    <property type="term" value="P:chemotaxis"/>
    <property type="evidence" value="ECO:0007669"/>
    <property type="project" value="UniProtKB-ARBA"/>
</dbReference>
<dbReference type="SMART" id="SM00304">
    <property type="entry name" value="HAMP"/>
    <property type="match status" value="1"/>
</dbReference>
<dbReference type="Pfam" id="PF13682">
    <property type="entry name" value="CZB"/>
    <property type="match status" value="1"/>
</dbReference>
<dbReference type="PROSITE" id="PS50885">
    <property type="entry name" value="HAMP"/>
    <property type="match status" value="1"/>
</dbReference>
<feature type="transmembrane region" description="Helical" evidence="6">
    <location>
        <begin position="81"/>
        <end position="100"/>
    </location>
</feature>
<dbReference type="FunFam" id="1.10.287.950:FF:000001">
    <property type="entry name" value="Methyl-accepting chemotaxis sensory transducer"/>
    <property type="match status" value="1"/>
</dbReference>
<keyword evidence="6" id="KW-0812">Transmembrane</keyword>
<feature type="domain" description="HAMP" evidence="8">
    <location>
        <begin position="101"/>
        <end position="152"/>
    </location>
</feature>
<name>I3YAN7_THIV6</name>
<dbReference type="CDD" id="cd06225">
    <property type="entry name" value="HAMP"/>
    <property type="match status" value="1"/>
</dbReference>
<evidence type="ECO:0000313" key="10">
    <source>
        <dbReference type="Proteomes" id="UP000006062"/>
    </source>
</evidence>
<keyword evidence="2 4" id="KW-0807">Transducer</keyword>
<dbReference type="Gene3D" id="1.20.120.30">
    <property type="entry name" value="Aspartate receptor, ligand-binding domain"/>
    <property type="match status" value="1"/>
</dbReference>
<dbReference type="InterPro" id="IPR025991">
    <property type="entry name" value="Chemoreceptor_zinc-bind_dom"/>
</dbReference>
<dbReference type="PANTHER" id="PTHR32089:SF112">
    <property type="entry name" value="LYSOZYME-LIKE PROTEIN-RELATED"/>
    <property type="match status" value="1"/>
</dbReference>
<dbReference type="PANTHER" id="PTHR32089">
    <property type="entry name" value="METHYL-ACCEPTING CHEMOTAXIS PROTEIN MCPB"/>
    <property type="match status" value="1"/>
</dbReference>
<protein>
    <submittedName>
        <fullName evidence="9">Methyl-accepting chemotaxis protein</fullName>
    </submittedName>
</protein>
<evidence type="ECO:0000256" key="5">
    <source>
        <dbReference type="SAM" id="MobiDB-lite"/>
    </source>
</evidence>
<dbReference type="STRING" id="765911.Thivi_2102"/>
<dbReference type="GO" id="GO:0016020">
    <property type="term" value="C:membrane"/>
    <property type="evidence" value="ECO:0007669"/>
    <property type="project" value="UniProtKB-SubCell"/>
</dbReference>
<dbReference type="GO" id="GO:0007165">
    <property type="term" value="P:signal transduction"/>
    <property type="evidence" value="ECO:0007669"/>
    <property type="project" value="UniProtKB-KW"/>
</dbReference>
<keyword evidence="10" id="KW-1185">Reference proteome</keyword>
<comment type="similarity">
    <text evidence="3">Belongs to the methyl-accepting chemotaxis (MCP) protein family.</text>
</comment>
<proteinExistence type="inferred from homology"/>
<evidence type="ECO:0000259" key="8">
    <source>
        <dbReference type="PROSITE" id="PS50885"/>
    </source>
</evidence>
<evidence type="ECO:0000313" key="9">
    <source>
        <dbReference type="EMBL" id="AFL74055.1"/>
    </source>
</evidence>
<dbReference type="RefSeq" id="WP_014778507.1">
    <property type="nucleotide sequence ID" value="NC_018012.1"/>
</dbReference>
<feature type="domain" description="Methyl-accepting transducer" evidence="7">
    <location>
        <begin position="157"/>
        <end position="393"/>
    </location>
</feature>
<evidence type="ECO:0000256" key="4">
    <source>
        <dbReference type="PROSITE-ProRule" id="PRU00284"/>
    </source>
</evidence>
<evidence type="ECO:0000256" key="1">
    <source>
        <dbReference type="ARBA" id="ARBA00004370"/>
    </source>
</evidence>
<evidence type="ECO:0000256" key="2">
    <source>
        <dbReference type="ARBA" id="ARBA00023224"/>
    </source>
</evidence>
<feature type="region of interest" description="Disordered" evidence="5">
    <location>
        <begin position="45"/>
        <end position="66"/>
    </location>
</feature>
<dbReference type="SUPFAM" id="SSF58104">
    <property type="entry name" value="Methyl-accepting chemotaxis protein (MCP) signaling domain"/>
    <property type="match status" value="1"/>
</dbReference>
<sequence length="544" mass="58981">MNPFASLNVSQRLYLMCGITMLFSLALYALLMLSLNEFERMPLSDQDTGAPVSAQPLADGRHPGETPNDAMRRYARLASTVNTVMPIYVALLTLILLAIARSIARPLDELMTALAASDGELKRRLPVRDRHEFGRVAQAFRDVTDSLQPVIARIHHHSSDAVSAAFHLENDSEETQARVAQSADQIAAVAAASEEMTATTESIAQSCSHAVECSREASRIASQGADVVQRTIGTMHAIARMVQESAETVRDLGARSDQIGAIVGAIQAIANQTNLLALNAAIEAARAGEQGRGFAVVADEVRALAERTNRATREIGEMIQATQQDTSRAVASMHQGVSEAEQGSAEAARSGDALKAILESAGAVSLEIEQIATAAEELAATNNEVTSNLQRISELTQVSLDQSRRTEATAGQMMDIFKELQASLGQFHHDENLSAVLHRAKIAHLVFVRAIKQHLRGTGHLDVQALPTHRTCAFGIWYASAGLERFQGHPAFVEIDSHHQRVHVLSKQAAQAHLAGQREEAERYYHAMVEASARLQVLLDRLNE</sequence>
<evidence type="ECO:0000256" key="3">
    <source>
        <dbReference type="ARBA" id="ARBA00029447"/>
    </source>
</evidence>
<reference evidence="9 10" key="1">
    <citation type="submission" date="2012-06" db="EMBL/GenBank/DDBJ databases">
        <title>Complete sequence of Thiocystis violascens DSM 198.</title>
        <authorList>
            <consortium name="US DOE Joint Genome Institute"/>
            <person name="Lucas S."/>
            <person name="Han J."/>
            <person name="Lapidus A."/>
            <person name="Cheng J.-F."/>
            <person name="Goodwin L."/>
            <person name="Pitluck S."/>
            <person name="Peters L."/>
            <person name="Ovchinnikova G."/>
            <person name="Teshima H."/>
            <person name="Detter J.C."/>
            <person name="Han C."/>
            <person name="Tapia R."/>
            <person name="Land M."/>
            <person name="Hauser L."/>
            <person name="Kyrpides N."/>
            <person name="Ivanova N."/>
            <person name="Pagani I."/>
            <person name="Vogl K."/>
            <person name="Liu Z."/>
            <person name="Frigaard N.-U."/>
            <person name="Bryant D."/>
            <person name="Woyke T."/>
        </authorList>
    </citation>
    <scope>NUCLEOTIDE SEQUENCE [LARGE SCALE GENOMIC DNA]</scope>
    <source>
        <strain evidence="10">ATCC 17096 / DSM 198 / 6111</strain>
    </source>
</reference>
<dbReference type="Proteomes" id="UP000006062">
    <property type="component" value="Chromosome"/>
</dbReference>
<dbReference type="InterPro" id="IPR003660">
    <property type="entry name" value="HAMP_dom"/>
</dbReference>
<dbReference type="OrthoDB" id="9765776at2"/>